<accession>A0A2M7PS00</accession>
<dbReference type="Gene3D" id="3.30.70.270">
    <property type="match status" value="1"/>
</dbReference>
<name>A0A2M7PS00_9BACT</name>
<dbReference type="FunFam" id="3.30.70.270:FF:000001">
    <property type="entry name" value="Diguanylate cyclase domain protein"/>
    <property type="match status" value="1"/>
</dbReference>
<reference evidence="4 5" key="1">
    <citation type="submission" date="2017-09" db="EMBL/GenBank/DDBJ databases">
        <title>Depth-based differentiation of microbial function through sediment-hosted aquifers and enrichment of novel symbionts in the deep terrestrial subsurface.</title>
        <authorList>
            <person name="Probst A.J."/>
            <person name="Ladd B."/>
            <person name="Jarett J.K."/>
            <person name="Geller-Mcgrath D.E."/>
            <person name="Sieber C.M."/>
            <person name="Emerson J.B."/>
            <person name="Anantharaman K."/>
            <person name="Thomas B.C."/>
            <person name="Malmstrom R."/>
            <person name="Stieglmeier M."/>
            <person name="Klingl A."/>
            <person name="Woyke T."/>
            <person name="Ryan C.M."/>
            <person name="Banfield J.F."/>
        </authorList>
    </citation>
    <scope>NUCLEOTIDE SEQUENCE [LARGE SCALE GENOMIC DNA]</scope>
    <source>
        <strain evidence="4">CG_4_10_14_3_um_filter_34_13</strain>
    </source>
</reference>
<feature type="domain" description="GGDEF" evidence="3">
    <location>
        <begin position="1"/>
        <end position="128"/>
    </location>
</feature>
<dbReference type="EMBL" id="PFKO01000083">
    <property type="protein sequence ID" value="PIY33400.1"/>
    <property type="molecule type" value="Genomic_DNA"/>
</dbReference>
<dbReference type="AlphaFoldDB" id="A0A2M7PS00"/>
<dbReference type="Proteomes" id="UP000230646">
    <property type="component" value="Unassembled WGS sequence"/>
</dbReference>
<evidence type="ECO:0000313" key="4">
    <source>
        <dbReference type="EMBL" id="PIY33400.1"/>
    </source>
</evidence>
<dbReference type="InterPro" id="IPR000160">
    <property type="entry name" value="GGDEF_dom"/>
</dbReference>
<proteinExistence type="predicted"/>
<dbReference type="InterPro" id="IPR029787">
    <property type="entry name" value="Nucleotide_cyclase"/>
</dbReference>
<dbReference type="PROSITE" id="PS50887">
    <property type="entry name" value="GGDEF"/>
    <property type="match status" value="1"/>
</dbReference>
<dbReference type="EC" id="2.7.7.65" evidence="1"/>
<dbReference type="GO" id="GO:0052621">
    <property type="term" value="F:diguanylate cyclase activity"/>
    <property type="evidence" value="ECO:0007669"/>
    <property type="project" value="UniProtKB-EC"/>
</dbReference>
<evidence type="ECO:0000259" key="3">
    <source>
        <dbReference type="PROSITE" id="PS50887"/>
    </source>
</evidence>
<comment type="catalytic activity">
    <reaction evidence="2">
        <text>2 GTP = 3',3'-c-di-GMP + 2 diphosphate</text>
        <dbReference type="Rhea" id="RHEA:24898"/>
        <dbReference type="ChEBI" id="CHEBI:33019"/>
        <dbReference type="ChEBI" id="CHEBI:37565"/>
        <dbReference type="ChEBI" id="CHEBI:58805"/>
        <dbReference type="EC" id="2.7.7.65"/>
    </reaction>
</comment>
<dbReference type="SUPFAM" id="SSF55073">
    <property type="entry name" value="Nucleotide cyclase"/>
    <property type="match status" value="1"/>
</dbReference>
<dbReference type="Pfam" id="PF00990">
    <property type="entry name" value="GGDEF"/>
    <property type="match status" value="1"/>
</dbReference>
<dbReference type="InterPro" id="IPR050469">
    <property type="entry name" value="Diguanylate_Cyclase"/>
</dbReference>
<sequence length="128" mass="14415">MMFDIDYFKIVNDTYGHSVGDKLLANVAKITLSSIREGDILLRYGGEEFLCVLPGANQHDAAIVAERMRIMVMDSHVKNLEQEIKVTISIGVATYPHDNIFNSDQLIKLSDEAMYVAKNTGRNRMVSY</sequence>
<dbReference type="SMART" id="SM00267">
    <property type="entry name" value="GGDEF"/>
    <property type="match status" value="1"/>
</dbReference>
<dbReference type="InterPro" id="IPR043128">
    <property type="entry name" value="Rev_trsase/Diguanyl_cyclase"/>
</dbReference>
<organism evidence="4 5">
    <name type="scientific">Candidatus Infernicultor aquiphilus</name>
    <dbReference type="NCBI Taxonomy" id="1805029"/>
    <lineage>
        <taxon>Bacteria</taxon>
        <taxon>Pseudomonadati</taxon>
        <taxon>Atribacterota</taxon>
        <taxon>Candidatus Phoenicimicrobiia</taxon>
        <taxon>Candidatus Pheonicimicrobiales</taxon>
        <taxon>Candidatus Phoenicimicrobiaceae</taxon>
        <taxon>Candidatus Infernicultor</taxon>
    </lineage>
</organism>
<dbReference type="PANTHER" id="PTHR45138:SF9">
    <property type="entry name" value="DIGUANYLATE CYCLASE DGCM-RELATED"/>
    <property type="match status" value="1"/>
</dbReference>
<dbReference type="CDD" id="cd01949">
    <property type="entry name" value="GGDEF"/>
    <property type="match status" value="1"/>
</dbReference>
<dbReference type="NCBIfam" id="TIGR00254">
    <property type="entry name" value="GGDEF"/>
    <property type="match status" value="1"/>
</dbReference>
<evidence type="ECO:0000256" key="2">
    <source>
        <dbReference type="ARBA" id="ARBA00034247"/>
    </source>
</evidence>
<comment type="caution">
    <text evidence="4">The sequence shown here is derived from an EMBL/GenBank/DDBJ whole genome shotgun (WGS) entry which is preliminary data.</text>
</comment>
<protein>
    <recommendedName>
        <fullName evidence="1">diguanylate cyclase</fullName>
        <ecNumber evidence="1">2.7.7.65</ecNumber>
    </recommendedName>
</protein>
<gene>
    <name evidence="4" type="ORF">COZ07_02305</name>
</gene>
<evidence type="ECO:0000313" key="5">
    <source>
        <dbReference type="Proteomes" id="UP000230646"/>
    </source>
</evidence>
<evidence type="ECO:0000256" key="1">
    <source>
        <dbReference type="ARBA" id="ARBA00012528"/>
    </source>
</evidence>
<dbReference type="PANTHER" id="PTHR45138">
    <property type="entry name" value="REGULATORY COMPONENTS OF SENSORY TRANSDUCTION SYSTEM"/>
    <property type="match status" value="1"/>
</dbReference>